<accession>A0A0U3TKV6</accession>
<reference evidence="1" key="1">
    <citation type="submission" date="2015-08" db="EMBL/GenBank/DDBJ databases">
        <title>Svaricin biosynthetic gene cluster.</title>
        <authorList>
            <person name="Xu M."/>
            <person name="Wang Y."/>
            <person name="Liu M."/>
            <person name="Zhao Z."/>
            <person name="Xu L."/>
            <person name="Chen X."/>
            <person name="Gao G."/>
            <person name="Han D."/>
            <person name="Liu L."/>
            <person name="Huang S."/>
            <person name="He X."/>
            <person name="Lin S."/>
            <person name="Kang Q."/>
            <person name="Ou H."/>
            <person name="Zhou H."/>
            <person name="Pang X."/>
            <person name="Deng Z."/>
            <person name="Tao M."/>
        </authorList>
    </citation>
    <scope>NUCLEOTIDE SEQUENCE</scope>
    <source>
        <strain evidence="1">Snt24</strain>
    </source>
</reference>
<dbReference type="EMBL" id="KT362050">
    <property type="protein sequence ID" value="ALV82473.1"/>
    <property type="molecule type" value="Genomic_DNA"/>
</dbReference>
<name>A0A0U3TKV6_9ACTN</name>
<dbReference type="AlphaFoldDB" id="A0A0U3TKV6"/>
<evidence type="ECO:0000313" key="1">
    <source>
        <dbReference type="EMBL" id="ALV82473.1"/>
    </source>
</evidence>
<sequence>MNGHVVLRCSAGPTWPPYRTTPRAVYRAAARIGRFCDDASGVPEWQNRLVQER</sequence>
<protein>
    <submittedName>
        <fullName evidence="1">Uncharacterized protein</fullName>
    </submittedName>
</protein>
<proteinExistence type="predicted"/>
<organism evidence="1">
    <name type="scientific">Streptomyces variabilis</name>
    <dbReference type="NCBI Taxonomy" id="67372"/>
    <lineage>
        <taxon>Bacteria</taxon>
        <taxon>Bacillati</taxon>
        <taxon>Actinomycetota</taxon>
        <taxon>Actinomycetes</taxon>
        <taxon>Kitasatosporales</taxon>
        <taxon>Streptomycetaceae</taxon>
        <taxon>Streptomyces</taxon>
        <taxon>Streptomyces griseoincarnatus group</taxon>
    </lineage>
</organism>